<dbReference type="AlphaFoldDB" id="A0A437RCX5"/>
<gene>
    <name evidence="6" type="ORF">EOE66_18240</name>
</gene>
<dbReference type="Pfam" id="PF12802">
    <property type="entry name" value="MarR_2"/>
    <property type="match status" value="1"/>
</dbReference>
<proteinExistence type="inferred from homology"/>
<organism evidence="6 7">
    <name type="scientific">Rubrivivax rivuli</name>
    <dbReference type="NCBI Taxonomy" id="1862385"/>
    <lineage>
        <taxon>Bacteria</taxon>
        <taxon>Pseudomonadati</taxon>
        <taxon>Pseudomonadota</taxon>
        <taxon>Betaproteobacteria</taxon>
        <taxon>Burkholderiales</taxon>
        <taxon>Sphaerotilaceae</taxon>
        <taxon>Rubrivivax</taxon>
    </lineage>
</organism>
<evidence type="ECO:0000313" key="6">
    <source>
        <dbReference type="EMBL" id="RVU44600.1"/>
    </source>
</evidence>
<keyword evidence="7" id="KW-1185">Reference proteome</keyword>
<dbReference type="OrthoDB" id="9792628at2"/>
<keyword evidence="3 4" id="KW-0804">Transcription</keyword>
<dbReference type="GO" id="GO:0003677">
    <property type="term" value="F:DNA binding"/>
    <property type="evidence" value="ECO:0007669"/>
    <property type="project" value="UniProtKB-UniRule"/>
</dbReference>
<keyword evidence="2 4" id="KW-0238">DNA-binding</keyword>
<dbReference type="InterPro" id="IPR026282">
    <property type="entry name" value="MJ1563"/>
</dbReference>
<dbReference type="InterPro" id="IPR036390">
    <property type="entry name" value="WH_DNA-bd_sf"/>
</dbReference>
<reference evidence="6 7" key="1">
    <citation type="submission" date="2019-01" db="EMBL/GenBank/DDBJ databases">
        <authorList>
            <person name="Chen W.-M."/>
        </authorList>
    </citation>
    <scope>NUCLEOTIDE SEQUENCE [LARGE SCALE GENOMIC DNA]</scope>
    <source>
        <strain evidence="6 7">KYPY4</strain>
    </source>
</reference>
<dbReference type="InterPro" id="IPR011991">
    <property type="entry name" value="ArsR-like_HTH"/>
</dbReference>
<dbReference type="EMBL" id="SACR01000005">
    <property type="protein sequence ID" value="RVU44600.1"/>
    <property type="molecule type" value="Genomic_DNA"/>
</dbReference>
<evidence type="ECO:0000313" key="7">
    <source>
        <dbReference type="Proteomes" id="UP000285575"/>
    </source>
</evidence>
<protein>
    <recommendedName>
        <fullName evidence="4">HTH-type transcriptional regulator</fullName>
    </recommendedName>
</protein>
<dbReference type="PANTHER" id="PTHR38465">
    <property type="entry name" value="HTH-TYPE TRANSCRIPTIONAL REGULATOR MJ1563-RELATED"/>
    <property type="match status" value="1"/>
</dbReference>
<dbReference type="Proteomes" id="UP000285575">
    <property type="component" value="Unassembled WGS sequence"/>
</dbReference>
<feature type="domain" description="HTH marR-type" evidence="5">
    <location>
        <begin position="23"/>
        <end position="82"/>
    </location>
</feature>
<dbReference type="PIRSF" id="PIRSF006707">
    <property type="entry name" value="MJ1563"/>
    <property type="match status" value="1"/>
</dbReference>
<dbReference type="InterPro" id="IPR052362">
    <property type="entry name" value="HTH-GbsR_regulator"/>
</dbReference>
<dbReference type="SUPFAM" id="SSF46785">
    <property type="entry name" value="Winged helix' DNA-binding domain"/>
    <property type="match status" value="1"/>
</dbReference>
<dbReference type="InterPro" id="IPR000835">
    <property type="entry name" value="HTH_MarR-typ"/>
</dbReference>
<comment type="caution">
    <text evidence="6">The sequence shown here is derived from an EMBL/GenBank/DDBJ whole genome shotgun (WGS) entry which is preliminary data.</text>
</comment>
<evidence type="ECO:0000256" key="4">
    <source>
        <dbReference type="PIRNR" id="PIRNR006707"/>
    </source>
</evidence>
<dbReference type="GO" id="GO:0003700">
    <property type="term" value="F:DNA-binding transcription factor activity"/>
    <property type="evidence" value="ECO:0007669"/>
    <property type="project" value="InterPro"/>
</dbReference>
<comment type="similarity">
    <text evidence="4">Belongs to the GbsR family.</text>
</comment>
<keyword evidence="1 4" id="KW-0805">Transcription regulation</keyword>
<name>A0A437RCX5_9BURK</name>
<dbReference type="PANTHER" id="PTHR38465:SF1">
    <property type="entry name" value="HTH-TYPE TRANSCRIPTIONAL REGULATOR MJ1563-RELATED"/>
    <property type="match status" value="1"/>
</dbReference>
<evidence type="ECO:0000256" key="1">
    <source>
        <dbReference type="ARBA" id="ARBA00023015"/>
    </source>
</evidence>
<evidence type="ECO:0000259" key="5">
    <source>
        <dbReference type="Pfam" id="PF12802"/>
    </source>
</evidence>
<dbReference type="InterPro" id="IPR036388">
    <property type="entry name" value="WH-like_DNA-bd_sf"/>
</dbReference>
<dbReference type="RefSeq" id="WP_128230145.1">
    <property type="nucleotide sequence ID" value="NZ_SACR01000005.1"/>
</dbReference>
<dbReference type="CDD" id="cd00090">
    <property type="entry name" value="HTH_ARSR"/>
    <property type="match status" value="1"/>
</dbReference>
<dbReference type="Gene3D" id="1.10.10.10">
    <property type="entry name" value="Winged helix-like DNA-binding domain superfamily/Winged helix DNA-binding domain"/>
    <property type="match status" value="1"/>
</dbReference>
<evidence type="ECO:0000256" key="3">
    <source>
        <dbReference type="ARBA" id="ARBA00023163"/>
    </source>
</evidence>
<evidence type="ECO:0000256" key="2">
    <source>
        <dbReference type="ARBA" id="ARBA00023125"/>
    </source>
</evidence>
<sequence>MSQLSPLVSAFVGHFGEMGSRWGINRTVGQIYALIFVAPEPVHADEIAEKLEFSRSNVSMGLKELQAWRLVKLRHFPGDRREYFEAPSDAWEIFQTLAAERRRREIEPTLSMLRNALLEHPATEADRIAQERMKGMHDLIELMTTWFDDVQRLDQQTLSQLMKMGSKVQRLLEFTGKLKPTPTKDIA</sequence>
<accession>A0A437RCX5</accession>